<dbReference type="GO" id="GO:0003904">
    <property type="term" value="F:deoxyribodipyrimidine photo-lyase activity"/>
    <property type="evidence" value="ECO:0007669"/>
    <property type="project" value="TreeGrafter"/>
</dbReference>
<protein>
    <recommendedName>
        <fullName evidence="3">Deoxyribodipyrimidine photo-lyase</fullName>
    </recommendedName>
</protein>
<evidence type="ECO:0000313" key="2">
    <source>
        <dbReference type="EMBL" id="CAE4664070.1"/>
    </source>
</evidence>
<feature type="compositionally biased region" description="Basic residues" evidence="1">
    <location>
        <begin position="129"/>
        <end position="141"/>
    </location>
</feature>
<organism evidence="2">
    <name type="scientific">Ditylum brightwellii</name>
    <dbReference type="NCBI Taxonomy" id="49249"/>
    <lineage>
        <taxon>Eukaryota</taxon>
        <taxon>Sar</taxon>
        <taxon>Stramenopiles</taxon>
        <taxon>Ochrophyta</taxon>
        <taxon>Bacillariophyta</taxon>
        <taxon>Mediophyceae</taxon>
        <taxon>Lithodesmiophycidae</taxon>
        <taxon>Lithodesmiales</taxon>
        <taxon>Lithodesmiaceae</taxon>
        <taxon>Ditylum</taxon>
    </lineage>
</organism>
<dbReference type="PROSITE" id="PS01084">
    <property type="entry name" value="DNA_PHOTOLYASES_2_2"/>
    <property type="match status" value="1"/>
</dbReference>
<dbReference type="GO" id="GO:0000719">
    <property type="term" value="P:photoreactive repair"/>
    <property type="evidence" value="ECO:0007669"/>
    <property type="project" value="TreeGrafter"/>
</dbReference>
<dbReference type="AlphaFoldDB" id="A0A7S4T3M4"/>
<evidence type="ECO:0000256" key="1">
    <source>
        <dbReference type="SAM" id="MobiDB-lite"/>
    </source>
</evidence>
<gene>
    <name evidence="2" type="ORF">DBRI00130_LOCUS42203</name>
</gene>
<dbReference type="EMBL" id="HBNS01058687">
    <property type="protein sequence ID" value="CAE4664070.1"/>
    <property type="molecule type" value="Transcribed_RNA"/>
</dbReference>
<feature type="region of interest" description="Disordered" evidence="1">
    <location>
        <begin position="93"/>
        <end position="141"/>
    </location>
</feature>
<dbReference type="Gene3D" id="1.10.579.10">
    <property type="entry name" value="DNA Cyclobutane Dipyrimidine Photolyase, subunit A, domain 3"/>
    <property type="match status" value="1"/>
</dbReference>
<dbReference type="InterPro" id="IPR036134">
    <property type="entry name" value="Crypto/Photolyase_FAD-like_sf"/>
</dbReference>
<sequence length="141" mass="15522">MYWAKKILEWTPSPNVALRTAQYFNDRYALDGNDPNGFVGVGWSVMGIHDMGWKERPIFGKIRFMNYAGCKRKFKVDDFVAKYVGAKSNANAALAKHSGSVKKSTETSSVGSSASKKRPASTSSATSRLSKKMKTSGTKKK</sequence>
<dbReference type="InterPro" id="IPR032673">
    <property type="entry name" value="DNA_photolyase_2_CS"/>
</dbReference>
<evidence type="ECO:0008006" key="3">
    <source>
        <dbReference type="Google" id="ProtNLM"/>
    </source>
</evidence>
<dbReference type="SUPFAM" id="SSF48173">
    <property type="entry name" value="Cryptochrome/photolyase FAD-binding domain"/>
    <property type="match status" value="1"/>
</dbReference>
<dbReference type="InterPro" id="IPR052219">
    <property type="entry name" value="Photolyase_Class-2"/>
</dbReference>
<dbReference type="PANTHER" id="PTHR10211:SF0">
    <property type="entry name" value="DEOXYRIBODIPYRIMIDINE PHOTO-LYASE"/>
    <property type="match status" value="1"/>
</dbReference>
<reference evidence="2" key="1">
    <citation type="submission" date="2021-01" db="EMBL/GenBank/DDBJ databases">
        <authorList>
            <person name="Corre E."/>
            <person name="Pelletier E."/>
            <person name="Niang G."/>
            <person name="Scheremetjew M."/>
            <person name="Finn R."/>
            <person name="Kale V."/>
            <person name="Holt S."/>
            <person name="Cochrane G."/>
            <person name="Meng A."/>
            <person name="Brown T."/>
            <person name="Cohen L."/>
        </authorList>
    </citation>
    <scope>NUCLEOTIDE SEQUENCE</scope>
    <source>
        <strain evidence="2">GSO104</strain>
    </source>
</reference>
<name>A0A7S4T3M4_9STRA</name>
<accession>A0A7S4T3M4</accession>
<proteinExistence type="predicted"/>
<dbReference type="PANTHER" id="PTHR10211">
    <property type="entry name" value="DEOXYRIBODIPYRIMIDINE PHOTOLYASE"/>
    <property type="match status" value="1"/>
</dbReference>